<dbReference type="GO" id="GO:0005886">
    <property type="term" value="C:plasma membrane"/>
    <property type="evidence" value="ECO:0007669"/>
    <property type="project" value="UniProtKB-SubCell"/>
</dbReference>
<dbReference type="Gene3D" id="1.10.3720.10">
    <property type="entry name" value="MetI-like"/>
    <property type="match status" value="1"/>
</dbReference>
<evidence type="ECO:0000256" key="3">
    <source>
        <dbReference type="ARBA" id="ARBA00022475"/>
    </source>
</evidence>
<evidence type="ECO:0000256" key="6">
    <source>
        <dbReference type="ARBA" id="ARBA00023136"/>
    </source>
</evidence>
<feature type="region of interest" description="Disordered" evidence="8">
    <location>
        <begin position="1"/>
        <end position="21"/>
    </location>
</feature>
<dbReference type="InterPro" id="IPR035906">
    <property type="entry name" value="MetI-like_sf"/>
</dbReference>
<dbReference type="InterPro" id="IPR000515">
    <property type="entry name" value="MetI-like"/>
</dbReference>
<reference evidence="10 11" key="1">
    <citation type="submission" date="2019-11" db="EMBL/GenBank/DDBJ databases">
        <authorList>
            <person name="Jiang L.-Q."/>
        </authorList>
    </citation>
    <scope>NUCLEOTIDE SEQUENCE [LARGE SCALE GENOMIC DNA]</scope>
    <source>
        <strain evidence="10 11">YIM 132087</strain>
    </source>
</reference>
<keyword evidence="4 7" id="KW-0812">Transmembrane</keyword>
<dbReference type="PANTHER" id="PTHR30151:SF0">
    <property type="entry name" value="ABC TRANSPORTER PERMEASE PROTEIN MJ0413-RELATED"/>
    <property type="match status" value="1"/>
</dbReference>
<feature type="transmembrane region" description="Helical" evidence="7">
    <location>
        <begin position="150"/>
        <end position="167"/>
    </location>
</feature>
<evidence type="ECO:0000256" key="7">
    <source>
        <dbReference type="RuleBase" id="RU363032"/>
    </source>
</evidence>
<evidence type="ECO:0000256" key="4">
    <source>
        <dbReference type="ARBA" id="ARBA00022692"/>
    </source>
</evidence>
<dbReference type="AlphaFoldDB" id="A0A7K1FIS1"/>
<dbReference type="SUPFAM" id="SSF161098">
    <property type="entry name" value="MetI-like"/>
    <property type="match status" value="1"/>
</dbReference>
<evidence type="ECO:0000256" key="1">
    <source>
        <dbReference type="ARBA" id="ARBA00004651"/>
    </source>
</evidence>
<protein>
    <submittedName>
        <fullName evidence="10">ABC transporter permease subunit</fullName>
    </submittedName>
</protein>
<keyword evidence="5 7" id="KW-1133">Transmembrane helix</keyword>
<dbReference type="PROSITE" id="PS50928">
    <property type="entry name" value="ABC_TM1"/>
    <property type="match status" value="1"/>
</dbReference>
<keyword evidence="6 7" id="KW-0472">Membrane</keyword>
<gene>
    <name evidence="10" type="ORF">GIS00_08700</name>
</gene>
<evidence type="ECO:0000259" key="9">
    <source>
        <dbReference type="PROSITE" id="PS50928"/>
    </source>
</evidence>
<dbReference type="GO" id="GO:0055085">
    <property type="term" value="P:transmembrane transport"/>
    <property type="evidence" value="ECO:0007669"/>
    <property type="project" value="InterPro"/>
</dbReference>
<comment type="subcellular location">
    <subcellularLocation>
        <location evidence="1 7">Cell membrane</location>
        <topology evidence="1 7">Multi-pass membrane protein</topology>
    </subcellularLocation>
</comment>
<accession>A0A7K1FIS1</accession>
<name>A0A7K1FIS1_9ACTN</name>
<evidence type="ECO:0000256" key="8">
    <source>
        <dbReference type="SAM" id="MobiDB-lite"/>
    </source>
</evidence>
<sequence>MSTVTPTTPVSPAGGSGGSAAAPVTVRVSAGTAAKAVGRQVLRALMILVLSLIVLGVLWTVLLQLFDVPRAFGKTPGDVWSYLFSATPEKGVRPTSLTAADARAASFGALGVTLWHALVGFVVGMVVAIGIACAFILLKPIEFAFMPIAMLLRSVPLVAIAPVLLLITGKGTVGIAVIAAIVVLFPALVNMVLGLRSVSPSSLDLIKVNGGSKWMALTKVRLPTSLPYLFASIRISVPGAVVGAMLGEWLSGFTGLGGIISEYKGKANYGGVWTIVALAVIASIVAYLVASVVETAVLAKWGPNAGKTG</sequence>
<keyword evidence="3" id="KW-1003">Cell membrane</keyword>
<proteinExistence type="inferred from homology"/>
<dbReference type="Pfam" id="PF00528">
    <property type="entry name" value="BPD_transp_1"/>
    <property type="match status" value="1"/>
</dbReference>
<evidence type="ECO:0000313" key="10">
    <source>
        <dbReference type="EMBL" id="MTD14021.1"/>
    </source>
</evidence>
<evidence type="ECO:0000256" key="2">
    <source>
        <dbReference type="ARBA" id="ARBA00022448"/>
    </source>
</evidence>
<feature type="transmembrane region" description="Helical" evidence="7">
    <location>
        <begin position="270"/>
        <end position="290"/>
    </location>
</feature>
<comment type="caution">
    <text evidence="10">The sequence shown here is derived from an EMBL/GenBank/DDBJ whole genome shotgun (WGS) entry which is preliminary data.</text>
</comment>
<dbReference type="EMBL" id="WLYK01000002">
    <property type="protein sequence ID" value="MTD14021.1"/>
    <property type="molecule type" value="Genomic_DNA"/>
</dbReference>
<feature type="transmembrane region" description="Helical" evidence="7">
    <location>
        <begin position="45"/>
        <end position="66"/>
    </location>
</feature>
<feature type="transmembrane region" description="Helical" evidence="7">
    <location>
        <begin position="114"/>
        <end position="138"/>
    </location>
</feature>
<comment type="similarity">
    <text evidence="7">Belongs to the binding-protein-dependent transport system permease family.</text>
</comment>
<organism evidence="10 11">
    <name type="scientific">Nakamurella alba</name>
    <dbReference type="NCBI Taxonomy" id="2665158"/>
    <lineage>
        <taxon>Bacteria</taxon>
        <taxon>Bacillati</taxon>
        <taxon>Actinomycetota</taxon>
        <taxon>Actinomycetes</taxon>
        <taxon>Nakamurellales</taxon>
        <taxon>Nakamurellaceae</taxon>
        <taxon>Nakamurella</taxon>
    </lineage>
</organism>
<keyword evidence="11" id="KW-1185">Reference proteome</keyword>
<feature type="transmembrane region" description="Helical" evidence="7">
    <location>
        <begin position="173"/>
        <end position="193"/>
    </location>
</feature>
<dbReference type="Proteomes" id="UP000460221">
    <property type="component" value="Unassembled WGS sequence"/>
</dbReference>
<feature type="domain" description="ABC transmembrane type-1" evidence="9">
    <location>
        <begin position="110"/>
        <end position="293"/>
    </location>
</feature>
<dbReference type="RefSeq" id="WP_154768075.1">
    <property type="nucleotide sequence ID" value="NZ_WLYK01000002.1"/>
</dbReference>
<dbReference type="PANTHER" id="PTHR30151">
    <property type="entry name" value="ALKANE SULFONATE ABC TRANSPORTER-RELATED, MEMBRANE SUBUNIT"/>
    <property type="match status" value="1"/>
</dbReference>
<evidence type="ECO:0000256" key="5">
    <source>
        <dbReference type="ARBA" id="ARBA00022989"/>
    </source>
</evidence>
<evidence type="ECO:0000313" key="11">
    <source>
        <dbReference type="Proteomes" id="UP000460221"/>
    </source>
</evidence>
<keyword evidence="2 7" id="KW-0813">Transport</keyword>
<feature type="transmembrane region" description="Helical" evidence="7">
    <location>
        <begin position="228"/>
        <end position="250"/>
    </location>
</feature>